<keyword evidence="3" id="KW-1185">Reference proteome</keyword>
<dbReference type="STRING" id="1646377.BS640_09615"/>
<dbReference type="AlphaFoldDB" id="A0A1X0WG35"/>
<dbReference type="RefSeq" id="WP_017491863.1">
    <property type="nucleotide sequence ID" value="NZ_CAUQAZ010000145.1"/>
</dbReference>
<dbReference type="Proteomes" id="UP000192536">
    <property type="component" value="Unassembled WGS sequence"/>
</dbReference>
<name>A0A1X0WG35_9GAMM</name>
<evidence type="ECO:0000313" key="2">
    <source>
        <dbReference type="EMBL" id="ORJ25673.1"/>
    </source>
</evidence>
<evidence type="ECO:0000256" key="1">
    <source>
        <dbReference type="SAM" id="Phobius"/>
    </source>
</evidence>
<comment type="caution">
    <text evidence="2">The sequence shown here is derived from an EMBL/GenBank/DDBJ whole genome shotgun (WGS) entry which is preliminary data.</text>
</comment>
<organism evidence="2 3">
    <name type="scientific">Rouxiella badensis</name>
    <dbReference type="NCBI Taxonomy" id="1646377"/>
    <lineage>
        <taxon>Bacteria</taxon>
        <taxon>Pseudomonadati</taxon>
        <taxon>Pseudomonadota</taxon>
        <taxon>Gammaproteobacteria</taxon>
        <taxon>Enterobacterales</taxon>
        <taxon>Yersiniaceae</taxon>
        <taxon>Rouxiella</taxon>
    </lineage>
</organism>
<dbReference type="EMBL" id="MRWE01000013">
    <property type="protein sequence ID" value="ORJ25673.1"/>
    <property type="molecule type" value="Genomic_DNA"/>
</dbReference>
<proteinExistence type="predicted"/>
<gene>
    <name evidence="2" type="ORF">BS640_09615</name>
</gene>
<sequence>MNFVYPAIGKSNQGQGRMMLRLQREMTPHRERKATETLRETLLGALSLVLATLGIAGLLFAWASWAHNGLASPLTYASNGVATVLLIALWINEKTSSRPWLNKTLRAQTRLAAACWLEALGSVGAGVALILLALTYYCF</sequence>
<feature type="transmembrane region" description="Helical" evidence="1">
    <location>
        <begin position="74"/>
        <end position="91"/>
    </location>
</feature>
<keyword evidence="1" id="KW-1133">Transmembrane helix</keyword>
<reference evidence="2 3" key="1">
    <citation type="journal article" date="2017" name="Int. J. Syst. Evol. Microbiol.">
        <title>Rouxiella badensis sp. nov. and Rouxiella silvae sp. nov. isolated from peat bog soil in Germany and emendation of the genus description.</title>
        <authorList>
            <person name="Le Fleche-Mateos A."/>
            <person name="Kugler J.H."/>
            <person name="Hansen S.H."/>
            <person name="Syldatk C."/>
            <person name="Hausmann R."/>
            <person name="Lomprez F."/>
            <person name="Vandenbogaert M."/>
            <person name="Manuguerra J.C."/>
            <person name="Grimont P.A."/>
        </authorList>
    </citation>
    <scope>NUCLEOTIDE SEQUENCE [LARGE SCALE GENOMIC DNA]</scope>
    <source>
        <strain evidence="2 3">DSM 100043</strain>
    </source>
</reference>
<accession>A0A1X0WG35</accession>
<keyword evidence="1" id="KW-0812">Transmembrane</keyword>
<feature type="transmembrane region" description="Helical" evidence="1">
    <location>
        <begin position="111"/>
        <end position="137"/>
    </location>
</feature>
<protein>
    <submittedName>
        <fullName evidence="2">Uncharacterized protein</fullName>
    </submittedName>
</protein>
<feature type="transmembrane region" description="Helical" evidence="1">
    <location>
        <begin position="42"/>
        <end position="62"/>
    </location>
</feature>
<evidence type="ECO:0000313" key="3">
    <source>
        <dbReference type="Proteomes" id="UP000192536"/>
    </source>
</evidence>
<keyword evidence="1" id="KW-0472">Membrane</keyword>